<evidence type="ECO:0000256" key="3">
    <source>
        <dbReference type="ARBA" id="ARBA00022741"/>
    </source>
</evidence>
<dbReference type="Pfam" id="PF00501">
    <property type="entry name" value="AMP-binding"/>
    <property type="match status" value="1"/>
</dbReference>
<dbReference type="InterPro" id="IPR042099">
    <property type="entry name" value="ANL_N_sf"/>
</dbReference>
<gene>
    <name evidence="6" type="ORF">LCGC14_1166850</name>
</gene>
<dbReference type="PANTHER" id="PTHR43107:SF15">
    <property type="entry name" value="FATTY ACID TRANSPORT PROTEIN 3, ISOFORM A"/>
    <property type="match status" value="1"/>
</dbReference>
<feature type="domain" description="AMP-dependent synthetase/ligase" evidence="5">
    <location>
        <begin position="183"/>
        <end position="500"/>
    </location>
</feature>
<accession>A0A0F9P934</accession>
<dbReference type="InterPro" id="IPR036527">
    <property type="entry name" value="SCP2_sterol-bd_dom_sf"/>
</dbReference>
<dbReference type="EMBL" id="LAZR01005734">
    <property type="protein sequence ID" value="KKM97550.1"/>
    <property type="molecule type" value="Genomic_DNA"/>
</dbReference>
<dbReference type="PANTHER" id="PTHR43107">
    <property type="entry name" value="LONG-CHAIN FATTY ACID TRANSPORT PROTEIN"/>
    <property type="match status" value="1"/>
</dbReference>
<dbReference type="AlphaFoldDB" id="A0A0F9P934"/>
<keyword evidence="3" id="KW-0547">Nucleotide-binding</keyword>
<dbReference type="Gene3D" id="3.30.1050.10">
    <property type="entry name" value="SCP2 sterol-binding domain"/>
    <property type="match status" value="1"/>
</dbReference>
<evidence type="ECO:0000256" key="4">
    <source>
        <dbReference type="ARBA" id="ARBA00022840"/>
    </source>
</evidence>
<evidence type="ECO:0000256" key="2">
    <source>
        <dbReference type="ARBA" id="ARBA00022598"/>
    </source>
</evidence>
<protein>
    <recommendedName>
        <fullName evidence="5">AMP-dependent synthetase/ligase domain-containing protein</fullName>
    </recommendedName>
</protein>
<proteinExistence type="inferred from homology"/>
<dbReference type="GO" id="GO:0005886">
    <property type="term" value="C:plasma membrane"/>
    <property type="evidence" value="ECO:0007669"/>
    <property type="project" value="TreeGrafter"/>
</dbReference>
<sequence>MDNRTLSATDLNEYYGIYTKIANESEEIRSFCKDWDVIIFFSIGSEADHWIRIENNQFSFGMGKIDNPDVIYKIAAKNFLDILQWVNDYLFSLFFGMLIVEKGIPDSDKFIWIDSKIRGKMLSKINKIKTNYEVKDKYTLSYEDYLLLVERIRLKLKKFSELKEIPWYIASPESKDSIGLRIEQRANEYPDRMMMYYEEEKYTNKEFNEWINRYANYFLNKVGLKKGDVAVVFLENRSEIMFVIIAMAKIGVISSLINTRQQDQTLIHSMTHAPGKVFIIGEELIDPFFSIQSRLNLTGDLSQNLYFVPDKEMMNTPEGFINLKEAIEDSSTNNPPTTPKILVKDPYSYIFTSGTTGLPKAAVITNGHTIGSAYYWGYVVMDMTPNDVTYITTPMFHSNAINIGFASALGGGGSIVIRRKFSASNFLKDARKYGCTAFNYVGEICRYVYNQPPRDDDKDHPIVKCAGNGIKPEFWMDFKNRFGIERIHEQYGATEAFIPNFANIFNLDKTVGFCSRP</sequence>
<organism evidence="6">
    <name type="scientific">marine sediment metagenome</name>
    <dbReference type="NCBI Taxonomy" id="412755"/>
    <lineage>
        <taxon>unclassified sequences</taxon>
        <taxon>metagenomes</taxon>
        <taxon>ecological metagenomes</taxon>
    </lineage>
</organism>
<dbReference type="GO" id="GO:0044539">
    <property type="term" value="P:long-chain fatty acid import into cell"/>
    <property type="evidence" value="ECO:0007669"/>
    <property type="project" value="TreeGrafter"/>
</dbReference>
<dbReference type="InterPro" id="IPR000873">
    <property type="entry name" value="AMP-dep_synth/lig_dom"/>
</dbReference>
<name>A0A0F9P934_9ZZZZ</name>
<dbReference type="GO" id="GO:0005324">
    <property type="term" value="F:long-chain fatty acid transmembrane transporter activity"/>
    <property type="evidence" value="ECO:0007669"/>
    <property type="project" value="TreeGrafter"/>
</dbReference>
<dbReference type="InterPro" id="IPR020845">
    <property type="entry name" value="AMP-binding_CS"/>
</dbReference>
<comment type="caution">
    <text evidence="6">The sequence shown here is derived from an EMBL/GenBank/DDBJ whole genome shotgun (WGS) entry which is preliminary data.</text>
</comment>
<reference evidence="6" key="1">
    <citation type="journal article" date="2015" name="Nature">
        <title>Complex archaea that bridge the gap between prokaryotes and eukaryotes.</title>
        <authorList>
            <person name="Spang A."/>
            <person name="Saw J.H."/>
            <person name="Jorgensen S.L."/>
            <person name="Zaremba-Niedzwiedzka K."/>
            <person name="Martijn J."/>
            <person name="Lind A.E."/>
            <person name="van Eijk R."/>
            <person name="Schleper C."/>
            <person name="Guy L."/>
            <person name="Ettema T.J."/>
        </authorList>
    </citation>
    <scope>NUCLEOTIDE SEQUENCE</scope>
</reference>
<feature type="non-terminal residue" evidence="6">
    <location>
        <position position="517"/>
    </location>
</feature>
<keyword evidence="2" id="KW-0436">Ligase</keyword>
<dbReference type="Gene3D" id="3.40.50.12780">
    <property type="entry name" value="N-terminal domain of ligase-like"/>
    <property type="match status" value="1"/>
</dbReference>
<dbReference type="SUPFAM" id="SSF56801">
    <property type="entry name" value="Acetyl-CoA synthetase-like"/>
    <property type="match status" value="1"/>
</dbReference>
<dbReference type="PROSITE" id="PS00455">
    <property type="entry name" value="AMP_BINDING"/>
    <property type="match status" value="1"/>
</dbReference>
<evidence type="ECO:0000313" key="6">
    <source>
        <dbReference type="EMBL" id="KKM97550.1"/>
    </source>
</evidence>
<evidence type="ECO:0000256" key="1">
    <source>
        <dbReference type="ARBA" id="ARBA00006432"/>
    </source>
</evidence>
<dbReference type="GO" id="GO:0005524">
    <property type="term" value="F:ATP binding"/>
    <property type="evidence" value="ECO:0007669"/>
    <property type="project" value="UniProtKB-KW"/>
</dbReference>
<keyword evidence="4" id="KW-0067">ATP-binding</keyword>
<dbReference type="GO" id="GO:0004467">
    <property type="term" value="F:long-chain fatty acid-CoA ligase activity"/>
    <property type="evidence" value="ECO:0007669"/>
    <property type="project" value="TreeGrafter"/>
</dbReference>
<evidence type="ECO:0000259" key="5">
    <source>
        <dbReference type="Pfam" id="PF00501"/>
    </source>
</evidence>
<comment type="similarity">
    <text evidence="1">Belongs to the ATP-dependent AMP-binding enzyme family.</text>
</comment>